<organism evidence="2 3">
    <name type="scientific">Xanthomonas arboricola</name>
    <dbReference type="NCBI Taxonomy" id="56448"/>
    <lineage>
        <taxon>Bacteria</taxon>
        <taxon>Pseudomonadati</taxon>
        <taxon>Pseudomonadota</taxon>
        <taxon>Gammaproteobacteria</taxon>
        <taxon>Lysobacterales</taxon>
        <taxon>Lysobacteraceae</taxon>
        <taxon>Xanthomonas</taxon>
    </lineage>
</organism>
<evidence type="ECO:0000313" key="3">
    <source>
        <dbReference type="Proteomes" id="UP000239204"/>
    </source>
</evidence>
<dbReference type="Proteomes" id="UP000239204">
    <property type="component" value="Unassembled WGS sequence"/>
</dbReference>
<comment type="caution">
    <text evidence="2">The sequence shown here is derived from an EMBL/GenBank/DDBJ whole genome shotgun (WGS) entry which is preliminary data.</text>
</comment>
<dbReference type="EMBL" id="MIGY01000002">
    <property type="protein sequence ID" value="PPU07803.1"/>
    <property type="molecule type" value="Genomic_DNA"/>
</dbReference>
<feature type="compositionally biased region" description="Low complexity" evidence="1">
    <location>
        <begin position="48"/>
        <end position="67"/>
    </location>
</feature>
<reference evidence="2 3" key="1">
    <citation type="submission" date="2016-08" db="EMBL/GenBank/DDBJ databases">
        <title>Evolution of the type three secretion system and type three effector repertoires in Xanthomonas.</title>
        <authorList>
            <person name="Merda D."/>
            <person name="Briand M."/>
            <person name="Bosis E."/>
            <person name="Rousseau C."/>
            <person name="Portier P."/>
            <person name="Jacques M.-A."/>
            <person name="Fischer-Le Saux M."/>
        </authorList>
    </citation>
    <scope>NUCLEOTIDE SEQUENCE [LARGE SCALE GENOMIC DNA]</scope>
    <source>
        <strain evidence="2 3">CFBP 7645</strain>
    </source>
</reference>
<protein>
    <submittedName>
        <fullName evidence="2">Uncharacterized protein</fullName>
    </submittedName>
</protein>
<proteinExistence type="predicted"/>
<feature type="region of interest" description="Disordered" evidence="1">
    <location>
        <begin position="48"/>
        <end position="75"/>
    </location>
</feature>
<evidence type="ECO:0000256" key="1">
    <source>
        <dbReference type="SAM" id="MobiDB-lite"/>
    </source>
</evidence>
<dbReference type="AlphaFoldDB" id="A0A2S7ADN7"/>
<name>A0A2S7ADN7_9XANT</name>
<dbReference type="RefSeq" id="WP_104537278.1">
    <property type="nucleotide sequence ID" value="NZ_MIGY01000002.1"/>
</dbReference>
<sequence length="164" mass="17175">MNRIAIAIIAALLWSGAMFGAGWAWRGDRAEGATSKQEAGAALGALAGEQAARTTEHQQAGAAQQAGDKATTREDKIDADFDARIAAAVAGRDSELGRVRRLWAGCETDRLSGGAAAAAEAAEQDRLRGASAARIVRACELAQSERDEAVDRYQALRQPAEVTP</sequence>
<accession>A0A2S7ADN7</accession>
<gene>
    <name evidence="2" type="ORF">XarjCFBP7645_09370</name>
</gene>
<evidence type="ECO:0000313" key="2">
    <source>
        <dbReference type="EMBL" id="PPU07803.1"/>
    </source>
</evidence>